<dbReference type="Proteomes" id="UP000734854">
    <property type="component" value="Unassembled WGS sequence"/>
</dbReference>
<dbReference type="EMBL" id="JACMSC010000012">
    <property type="protein sequence ID" value="KAG6496824.1"/>
    <property type="molecule type" value="Genomic_DNA"/>
</dbReference>
<evidence type="ECO:0000313" key="4">
    <source>
        <dbReference type="EMBL" id="KAG6496824.1"/>
    </source>
</evidence>
<dbReference type="GO" id="GO:0003676">
    <property type="term" value="F:nucleic acid binding"/>
    <property type="evidence" value="ECO:0007669"/>
    <property type="project" value="InterPro"/>
</dbReference>
<feature type="region of interest" description="Disordered" evidence="2">
    <location>
        <begin position="111"/>
        <end position="149"/>
    </location>
</feature>
<dbReference type="PROSITE" id="PS50158">
    <property type="entry name" value="ZF_CCHC"/>
    <property type="match status" value="1"/>
</dbReference>
<comment type="caution">
    <text evidence="4">The sequence shown here is derived from an EMBL/GenBank/DDBJ whole genome shotgun (WGS) entry which is preliminary data.</text>
</comment>
<evidence type="ECO:0000313" key="5">
    <source>
        <dbReference type="Proteomes" id="UP000734854"/>
    </source>
</evidence>
<keyword evidence="1" id="KW-0479">Metal-binding</keyword>
<keyword evidence="1" id="KW-0862">Zinc</keyword>
<feature type="compositionally biased region" description="Basic and acidic residues" evidence="2">
    <location>
        <begin position="123"/>
        <end position="145"/>
    </location>
</feature>
<name>A0A8J5KUN5_ZINOF</name>
<gene>
    <name evidence="4" type="ORF">ZIOFF_044696</name>
</gene>
<dbReference type="GO" id="GO:0008270">
    <property type="term" value="F:zinc ion binding"/>
    <property type="evidence" value="ECO:0007669"/>
    <property type="project" value="UniProtKB-KW"/>
</dbReference>
<dbReference type="SUPFAM" id="SSF57756">
    <property type="entry name" value="Retrovirus zinc finger-like domains"/>
    <property type="match status" value="1"/>
</dbReference>
<evidence type="ECO:0000256" key="1">
    <source>
        <dbReference type="PROSITE-ProRule" id="PRU00047"/>
    </source>
</evidence>
<proteinExistence type="predicted"/>
<dbReference type="InterPro" id="IPR001878">
    <property type="entry name" value="Znf_CCHC"/>
</dbReference>
<feature type="domain" description="CCHC-type" evidence="3">
    <location>
        <begin position="187"/>
        <end position="201"/>
    </location>
</feature>
<protein>
    <recommendedName>
        <fullName evidence="3">CCHC-type domain-containing protein</fullName>
    </recommendedName>
</protein>
<accession>A0A8J5KUN5</accession>
<reference evidence="4 5" key="1">
    <citation type="submission" date="2020-08" db="EMBL/GenBank/DDBJ databases">
        <title>Plant Genome Project.</title>
        <authorList>
            <person name="Zhang R.-G."/>
        </authorList>
    </citation>
    <scope>NUCLEOTIDE SEQUENCE [LARGE SCALE GENOMIC DNA]</scope>
    <source>
        <tissue evidence="4">Rhizome</tissue>
    </source>
</reference>
<feature type="compositionally biased region" description="Polar residues" evidence="2">
    <location>
        <begin position="165"/>
        <end position="176"/>
    </location>
</feature>
<evidence type="ECO:0000259" key="3">
    <source>
        <dbReference type="PROSITE" id="PS50158"/>
    </source>
</evidence>
<feature type="region of interest" description="Disordered" evidence="2">
    <location>
        <begin position="165"/>
        <end position="185"/>
    </location>
</feature>
<dbReference type="Gene3D" id="4.10.60.10">
    <property type="entry name" value="Zinc finger, CCHC-type"/>
    <property type="match status" value="1"/>
</dbReference>
<dbReference type="InterPro" id="IPR036875">
    <property type="entry name" value="Znf_CCHC_sf"/>
</dbReference>
<evidence type="ECO:0000256" key="2">
    <source>
        <dbReference type="SAM" id="MobiDB-lite"/>
    </source>
</evidence>
<dbReference type="PANTHER" id="PTHR33325:SF11">
    <property type="entry name" value="COLD SHOCK DOMAIN-CONTAINING PROTEIN 4-LIKE"/>
    <property type="match status" value="1"/>
</dbReference>
<organism evidence="4 5">
    <name type="scientific">Zingiber officinale</name>
    <name type="common">Ginger</name>
    <name type="synonym">Amomum zingiber</name>
    <dbReference type="NCBI Taxonomy" id="94328"/>
    <lineage>
        <taxon>Eukaryota</taxon>
        <taxon>Viridiplantae</taxon>
        <taxon>Streptophyta</taxon>
        <taxon>Embryophyta</taxon>
        <taxon>Tracheophyta</taxon>
        <taxon>Spermatophyta</taxon>
        <taxon>Magnoliopsida</taxon>
        <taxon>Liliopsida</taxon>
        <taxon>Zingiberales</taxon>
        <taxon>Zingiberaceae</taxon>
        <taxon>Zingiber</taxon>
    </lineage>
</organism>
<dbReference type="PANTHER" id="PTHR33325">
    <property type="entry name" value="ZINC FINGER, CCHC-TYPE-RELATED"/>
    <property type="match status" value="1"/>
</dbReference>
<feature type="compositionally biased region" description="Basic residues" evidence="2">
    <location>
        <begin position="113"/>
        <end position="122"/>
    </location>
</feature>
<dbReference type="AlphaFoldDB" id="A0A8J5KUN5"/>
<keyword evidence="5" id="KW-1185">Reference proteome</keyword>
<sequence length="268" mass="31311">MIFIRHHLHETLKIEYLTIKDPLELWNNLKEMYSHYKTVILPNARYEWIHLCLQDFKSQYREKGFKKYSELITCLLVAEQNNELLMKNHEIHPTGASPIPEVNEITGKNDKGQHRHKFHHGHGRDCGRGRRYGNDRSQENHDGYNKRNTTTHQKWVSNNVHQKWTNDNGKRVQSGQDNDEKKSENSCYRCGMKGHWSHICRTPKYFIDLYQASLKGKTKDIETNVVFQDNNTIVGPSMTTHLDVSDFFVDPDGGIDNLTGNEDIYGNV</sequence>
<keyword evidence="1" id="KW-0863">Zinc-finger</keyword>